<proteinExistence type="inferred from homology"/>
<dbReference type="STRING" id="1220578.FPE01S_02_06460"/>
<evidence type="ECO:0000313" key="4">
    <source>
        <dbReference type="Proteomes" id="UP000033121"/>
    </source>
</evidence>
<dbReference type="SUPFAM" id="SSF55961">
    <property type="entry name" value="Bet v1-like"/>
    <property type="match status" value="1"/>
</dbReference>
<dbReference type="AlphaFoldDB" id="A0A0E9N1N5"/>
<evidence type="ECO:0000313" key="3">
    <source>
        <dbReference type="EMBL" id="GAO43541.1"/>
    </source>
</evidence>
<dbReference type="RefSeq" id="WP_046369400.1">
    <property type="nucleotide sequence ID" value="NZ_BBWV01000002.1"/>
</dbReference>
<dbReference type="Proteomes" id="UP000033121">
    <property type="component" value="Unassembled WGS sequence"/>
</dbReference>
<keyword evidence="4" id="KW-1185">Reference proteome</keyword>
<name>A0A0E9N1N5_9BACT</name>
<dbReference type="CDD" id="cd07814">
    <property type="entry name" value="SRPBCC_CalC_Aha1-like"/>
    <property type="match status" value="1"/>
</dbReference>
<dbReference type="Pfam" id="PF08327">
    <property type="entry name" value="AHSA1"/>
    <property type="match status" value="1"/>
</dbReference>
<evidence type="ECO:0000259" key="2">
    <source>
        <dbReference type="Pfam" id="PF08327"/>
    </source>
</evidence>
<dbReference type="Gene3D" id="3.30.530.20">
    <property type="match status" value="1"/>
</dbReference>
<dbReference type="InterPro" id="IPR013538">
    <property type="entry name" value="ASHA1/2-like_C"/>
</dbReference>
<comment type="caution">
    <text evidence="3">The sequence shown here is derived from an EMBL/GenBank/DDBJ whole genome shotgun (WGS) entry which is preliminary data.</text>
</comment>
<dbReference type="EMBL" id="BBWV01000002">
    <property type="protein sequence ID" value="GAO43541.1"/>
    <property type="molecule type" value="Genomic_DNA"/>
</dbReference>
<dbReference type="OrthoDB" id="287565at2"/>
<organism evidence="3 4">
    <name type="scientific">Flavihumibacter petaseus NBRC 106054</name>
    <dbReference type="NCBI Taxonomy" id="1220578"/>
    <lineage>
        <taxon>Bacteria</taxon>
        <taxon>Pseudomonadati</taxon>
        <taxon>Bacteroidota</taxon>
        <taxon>Chitinophagia</taxon>
        <taxon>Chitinophagales</taxon>
        <taxon>Chitinophagaceae</taxon>
        <taxon>Flavihumibacter</taxon>
    </lineage>
</organism>
<protein>
    <recommendedName>
        <fullName evidence="2">Activator of Hsp90 ATPase homologue 1/2-like C-terminal domain-containing protein</fullName>
    </recommendedName>
</protein>
<accession>A0A0E9N1N5</accession>
<evidence type="ECO:0000256" key="1">
    <source>
        <dbReference type="ARBA" id="ARBA00006817"/>
    </source>
</evidence>
<dbReference type="InterPro" id="IPR023393">
    <property type="entry name" value="START-like_dom_sf"/>
</dbReference>
<sequence>MATRDFTIAIIVDQDPEAVYHAINNVRGWWSEEITGDTDRKNGVFDYHYKDLHTCRIKVTELVPGSIVAWKVLDNQFKFTQSKTEWIGNPIVFEITDVGGQTRLQFTHVGLVPGIECYEICRDAWTNYITESLKTLIETGEGDPIRKTGNAFQEVIEERVDG</sequence>
<gene>
    <name evidence="3" type="ORF">FPE01S_02_06460</name>
</gene>
<feature type="domain" description="Activator of Hsp90 ATPase homologue 1/2-like C-terminal" evidence="2">
    <location>
        <begin position="16"/>
        <end position="138"/>
    </location>
</feature>
<reference evidence="3 4" key="1">
    <citation type="submission" date="2015-04" db="EMBL/GenBank/DDBJ databases">
        <title>Whole genome shotgun sequence of Flavihumibacter petaseus NBRC 106054.</title>
        <authorList>
            <person name="Miyazawa S."/>
            <person name="Hosoyama A."/>
            <person name="Hashimoto M."/>
            <person name="Noguchi M."/>
            <person name="Tsuchikane K."/>
            <person name="Ohji S."/>
            <person name="Yamazoe A."/>
            <person name="Ichikawa N."/>
            <person name="Kimura A."/>
            <person name="Fujita N."/>
        </authorList>
    </citation>
    <scope>NUCLEOTIDE SEQUENCE [LARGE SCALE GENOMIC DNA]</scope>
    <source>
        <strain evidence="3 4">NBRC 106054</strain>
    </source>
</reference>
<comment type="similarity">
    <text evidence="1">Belongs to the AHA1 family.</text>
</comment>